<accession>A0A381E0I4</accession>
<protein>
    <submittedName>
        <fullName evidence="1">Uncharacterized protein</fullName>
    </submittedName>
</protein>
<dbReference type="Proteomes" id="UP000254572">
    <property type="component" value="Unassembled WGS sequence"/>
</dbReference>
<evidence type="ECO:0000313" key="2">
    <source>
        <dbReference type="Proteomes" id="UP000254572"/>
    </source>
</evidence>
<evidence type="ECO:0000313" key="1">
    <source>
        <dbReference type="EMBL" id="SUX19398.1"/>
    </source>
</evidence>
<gene>
    <name evidence="1" type="ORF">NCTC13294_00503</name>
</gene>
<name>A0A381E0I4_9GAMM</name>
<dbReference type="EMBL" id="UFUW01000001">
    <property type="protein sequence ID" value="SUX19398.1"/>
    <property type="molecule type" value="Genomic_DNA"/>
</dbReference>
<proteinExistence type="predicted"/>
<dbReference type="AlphaFoldDB" id="A0A381E0I4"/>
<keyword evidence="2" id="KW-1185">Reference proteome</keyword>
<organism evidence="1 2">
    <name type="scientific">Cardiobacterium valvarum</name>
    <dbReference type="NCBI Taxonomy" id="194702"/>
    <lineage>
        <taxon>Bacteria</taxon>
        <taxon>Pseudomonadati</taxon>
        <taxon>Pseudomonadota</taxon>
        <taxon>Gammaproteobacteria</taxon>
        <taxon>Cardiobacteriales</taxon>
        <taxon>Cardiobacteriaceae</taxon>
        <taxon>Cardiobacterium</taxon>
    </lineage>
</organism>
<sequence>MNRCRIDRRAVIAYIQLFLLIISYADTWNLSNNTIAILTEINNGIGRRKIECKLSTVTIPQLIEFRSKCSNRIDPPTHSCRTNTNLPVNSSAESTSSIIICRFCYPPGIGSHTNDNILPLQANVICRRCRQINNGTRTSLSRYNFNVINTILRNINATASHTGSRVGEIQHNRGICIKGLWLDSGIFEYHLISTSTTTMFYTANTSRIQT</sequence>
<reference evidence="1 2" key="1">
    <citation type="submission" date="2018-06" db="EMBL/GenBank/DDBJ databases">
        <authorList>
            <consortium name="Pathogen Informatics"/>
            <person name="Doyle S."/>
        </authorList>
    </citation>
    <scope>NUCLEOTIDE SEQUENCE [LARGE SCALE GENOMIC DNA]</scope>
    <source>
        <strain evidence="1 2">NCTC13294</strain>
    </source>
</reference>